<evidence type="ECO:0000313" key="2">
    <source>
        <dbReference type="Proteomes" id="UP000198956"/>
    </source>
</evidence>
<proteinExistence type="predicted"/>
<reference evidence="1 2" key="1">
    <citation type="submission" date="2016-10" db="EMBL/GenBank/DDBJ databases">
        <authorList>
            <person name="de Groot N.N."/>
        </authorList>
    </citation>
    <scope>NUCLEOTIDE SEQUENCE [LARGE SCALE GENOMIC DNA]</scope>
    <source>
        <strain evidence="1 2">L 420-91</strain>
    </source>
</reference>
<dbReference type="Proteomes" id="UP000198956">
    <property type="component" value="Unassembled WGS sequence"/>
</dbReference>
<name>A0A1G8APB6_ANETH</name>
<evidence type="ECO:0000313" key="1">
    <source>
        <dbReference type="EMBL" id="SDH22757.1"/>
    </source>
</evidence>
<dbReference type="EMBL" id="FNDE01000017">
    <property type="protein sequence ID" value="SDH22757.1"/>
    <property type="molecule type" value="Genomic_DNA"/>
</dbReference>
<sequence length="53" mass="6222">MMEYRIAIPHCYTWMAAGDKKLYIEYIKGYIKSSHPGLKPVRVEGKYVICIKK</sequence>
<accession>A0A1G8APB6</accession>
<dbReference type="RefSeq" id="WP_175493593.1">
    <property type="nucleotide sequence ID" value="NZ_FNDE01000017.1"/>
</dbReference>
<organism evidence="1 2">
    <name type="scientific">Aneurinibacillus thermoaerophilus</name>
    <dbReference type="NCBI Taxonomy" id="143495"/>
    <lineage>
        <taxon>Bacteria</taxon>
        <taxon>Bacillati</taxon>
        <taxon>Bacillota</taxon>
        <taxon>Bacilli</taxon>
        <taxon>Bacillales</taxon>
        <taxon>Paenibacillaceae</taxon>
        <taxon>Aneurinibacillus group</taxon>
        <taxon>Aneurinibacillus</taxon>
    </lineage>
</organism>
<gene>
    <name evidence="1" type="ORF">SAMN04489735_101727</name>
</gene>
<dbReference type="AlphaFoldDB" id="A0A1G8APB6"/>
<protein>
    <submittedName>
        <fullName evidence="1">Uncharacterized protein</fullName>
    </submittedName>
</protein>